<keyword evidence="1" id="KW-0732">Signal</keyword>
<evidence type="ECO:0000256" key="1">
    <source>
        <dbReference type="SAM" id="SignalP"/>
    </source>
</evidence>
<evidence type="ECO:0000313" key="4">
    <source>
        <dbReference type="Proteomes" id="UP001165962"/>
    </source>
</evidence>
<sequence length="319" mass="36712">MKMRLKIMFFVVLCLSVLIPLIASAEESEYTVYINDKQLETEYAQISKDNAIHVPFWDVIGQLNMSAEYNNEVLKINHPYRILLVSPDSNMMTYFGRGMEEHQTRLEYPIISQDDVLYVPLAFLSDYLDMQIAYSDDGRIDITAGDFSKDVAWTTASKEKAKIDTAAKKLNLDVVSENLWMKNPVLWNRSNYVGDVLMQEKYNQQTIVSYSGATVTLVNDEKQYTVTFTSLDTLAKTFYTSDPFDTTNWSQDIKALIRKGLVRVGMNEEMAIAAWGRPDDTNKYSSKYSYTEQWIYKGSNFNNSYLYFDETGKVTSIQN</sequence>
<dbReference type="Pfam" id="PF07833">
    <property type="entry name" value="Cu_amine_oxidN1"/>
    <property type="match status" value="1"/>
</dbReference>
<keyword evidence="4" id="KW-1185">Reference proteome</keyword>
<comment type="caution">
    <text evidence="3">The sequence shown here is derived from an EMBL/GenBank/DDBJ whole genome shotgun (WGS) entry which is preliminary data.</text>
</comment>
<evidence type="ECO:0000313" key="3">
    <source>
        <dbReference type="EMBL" id="NHN32637.1"/>
    </source>
</evidence>
<evidence type="ECO:0000259" key="2">
    <source>
        <dbReference type="Pfam" id="PF07833"/>
    </source>
</evidence>
<feature type="chain" id="PRO_5045971220" description="Copper amine oxidase-like N-terminal domain-containing protein" evidence="1">
    <location>
        <begin position="26"/>
        <end position="319"/>
    </location>
</feature>
<dbReference type="SUPFAM" id="SSF55383">
    <property type="entry name" value="Copper amine oxidase, domain N"/>
    <property type="match status" value="1"/>
</dbReference>
<dbReference type="EMBL" id="JAAOIW010000009">
    <property type="protein sequence ID" value="NHN32637.1"/>
    <property type="molecule type" value="Genomic_DNA"/>
</dbReference>
<feature type="signal peptide" evidence="1">
    <location>
        <begin position="1"/>
        <end position="25"/>
    </location>
</feature>
<dbReference type="InterPro" id="IPR012854">
    <property type="entry name" value="Cu_amine_oxidase-like_N"/>
</dbReference>
<dbReference type="InterPro" id="IPR036582">
    <property type="entry name" value="Mao_N_sf"/>
</dbReference>
<name>A0ABX0JCP0_9BACL</name>
<feature type="domain" description="Copper amine oxidase-like N-terminal" evidence="2">
    <location>
        <begin position="34"/>
        <end position="139"/>
    </location>
</feature>
<organism evidence="3 4">
    <name type="scientific">Paenibacillus agricola</name>
    <dbReference type="NCBI Taxonomy" id="2716264"/>
    <lineage>
        <taxon>Bacteria</taxon>
        <taxon>Bacillati</taxon>
        <taxon>Bacillota</taxon>
        <taxon>Bacilli</taxon>
        <taxon>Bacillales</taxon>
        <taxon>Paenibacillaceae</taxon>
        <taxon>Paenibacillus</taxon>
    </lineage>
</organism>
<dbReference type="Proteomes" id="UP001165962">
    <property type="component" value="Unassembled WGS sequence"/>
</dbReference>
<gene>
    <name evidence="3" type="ORF">G9U52_22680</name>
</gene>
<protein>
    <recommendedName>
        <fullName evidence="2">Copper amine oxidase-like N-terminal domain-containing protein</fullName>
    </recommendedName>
</protein>
<accession>A0ABX0JCP0</accession>
<proteinExistence type="predicted"/>
<reference evidence="3" key="1">
    <citation type="submission" date="2020-03" db="EMBL/GenBank/DDBJ databases">
        <title>Draft sequencing of Paenibacilllus sp. S3N08.</title>
        <authorList>
            <person name="Kim D.-U."/>
        </authorList>
    </citation>
    <scope>NUCLEOTIDE SEQUENCE</scope>
    <source>
        <strain evidence="3">S3N08</strain>
    </source>
</reference>